<dbReference type="EMBL" id="RDRA01000035">
    <property type="protein sequence ID" value="RXG86487.1"/>
    <property type="molecule type" value="Genomic_DNA"/>
</dbReference>
<name>A0ABY0D984_9BRAD</name>
<evidence type="ECO:0000313" key="2">
    <source>
        <dbReference type="Proteomes" id="UP000289946"/>
    </source>
</evidence>
<dbReference type="Proteomes" id="UP000289946">
    <property type="component" value="Unassembled WGS sequence"/>
</dbReference>
<organism evidence="1 2">
    <name type="scientific">Bradyrhizobium zhanjiangense</name>
    <dbReference type="NCBI Taxonomy" id="1325107"/>
    <lineage>
        <taxon>Bacteria</taxon>
        <taxon>Pseudomonadati</taxon>
        <taxon>Pseudomonadota</taxon>
        <taxon>Alphaproteobacteria</taxon>
        <taxon>Hyphomicrobiales</taxon>
        <taxon>Nitrobacteraceae</taxon>
        <taxon>Bradyrhizobium</taxon>
    </lineage>
</organism>
<sequence length="89" mass="9901">MSNIIGFQSAADRTAAHAKAFVHMEGDVCDLERMAHIALAQIQDCSVPDDEQGCRELELAVFAVAQLTIMAKAFRKNYEAAYRGQEWPE</sequence>
<gene>
    <name evidence="1" type="ORF">EAS62_37220</name>
</gene>
<proteinExistence type="predicted"/>
<reference evidence="1 2" key="1">
    <citation type="submission" date="2018-10" db="EMBL/GenBank/DDBJ databases">
        <title>Bradyrhizobium sp. nov., isolated from effective nodules of peanut in China.</title>
        <authorList>
            <person name="Li Y."/>
        </authorList>
    </citation>
    <scope>NUCLEOTIDE SEQUENCE [LARGE SCALE GENOMIC DNA]</scope>
    <source>
        <strain evidence="1 2">CCBAU 51781</strain>
    </source>
</reference>
<evidence type="ECO:0000313" key="1">
    <source>
        <dbReference type="EMBL" id="RXG86487.1"/>
    </source>
</evidence>
<protein>
    <submittedName>
        <fullName evidence="1">Uncharacterized protein</fullName>
    </submittedName>
</protein>
<comment type="caution">
    <text evidence="1">The sequence shown here is derived from an EMBL/GenBank/DDBJ whole genome shotgun (WGS) entry which is preliminary data.</text>
</comment>
<accession>A0ABY0D984</accession>
<dbReference type="RefSeq" id="WP_128942729.1">
    <property type="nucleotide sequence ID" value="NZ_RDRA01000035.1"/>
</dbReference>
<keyword evidence="2" id="KW-1185">Reference proteome</keyword>